<feature type="domain" description="F420-non-reducing hydrogenase iron-sulfur subunit D" evidence="6">
    <location>
        <begin position="6"/>
        <end position="126"/>
    </location>
</feature>
<keyword evidence="1" id="KW-0479">Metal-binding</keyword>
<organism evidence="7 8">
    <name type="scientific">Sporomusa termitida</name>
    <dbReference type="NCBI Taxonomy" id="2377"/>
    <lineage>
        <taxon>Bacteria</taxon>
        <taxon>Bacillati</taxon>
        <taxon>Bacillota</taxon>
        <taxon>Negativicutes</taxon>
        <taxon>Selenomonadales</taxon>
        <taxon>Sporomusaceae</taxon>
        <taxon>Sporomusa</taxon>
    </lineage>
</organism>
<keyword evidence="3" id="KW-0408">Iron</keyword>
<dbReference type="GO" id="GO:0016491">
    <property type="term" value="F:oxidoreductase activity"/>
    <property type="evidence" value="ECO:0007669"/>
    <property type="project" value="UniProtKB-KW"/>
</dbReference>
<keyword evidence="2" id="KW-0560">Oxidoreductase</keyword>
<evidence type="ECO:0000256" key="1">
    <source>
        <dbReference type="ARBA" id="ARBA00022723"/>
    </source>
</evidence>
<accession>A0A517DRT2</accession>
<sequence>MSDVKVVGFVCRLCALISSDLGPPADVTIKIETVELPCAGKVDGRLLLEAFEKGADAVFVAGCPEHECMNVKGSSRARKRLEHIKEMLDQVGVGGDRLVMYNVSGTHGPRFAQIARDMAGLLEKLGPSPLRPGRPRKETSQAI</sequence>
<evidence type="ECO:0000256" key="2">
    <source>
        <dbReference type="ARBA" id="ARBA00023002"/>
    </source>
</evidence>
<feature type="region of interest" description="Disordered" evidence="5">
    <location>
        <begin position="124"/>
        <end position="143"/>
    </location>
</feature>
<dbReference type="KEGG" id="sted:SPTER_13770"/>
<gene>
    <name evidence="7" type="ORF">SPTER_13770</name>
</gene>
<keyword evidence="4" id="KW-0411">Iron-sulfur</keyword>
<dbReference type="Proteomes" id="UP000320776">
    <property type="component" value="Chromosome"/>
</dbReference>
<evidence type="ECO:0000256" key="5">
    <source>
        <dbReference type="SAM" id="MobiDB-lite"/>
    </source>
</evidence>
<dbReference type="AlphaFoldDB" id="A0A517DRT2"/>
<evidence type="ECO:0000256" key="4">
    <source>
        <dbReference type="ARBA" id="ARBA00023014"/>
    </source>
</evidence>
<keyword evidence="8" id="KW-1185">Reference proteome</keyword>
<dbReference type="GO" id="GO:0046872">
    <property type="term" value="F:metal ion binding"/>
    <property type="evidence" value="ECO:0007669"/>
    <property type="project" value="UniProtKB-KW"/>
</dbReference>
<evidence type="ECO:0000313" key="8">
    <source>
        <dbReference type="Proteomes" id="UP000320776"/>
    </source>
</evidence>
<proteinExistence type="predicted"/>
<dbReference type="RefSeq" id="WP_144349632.1">
    <property type="nucleotide sequence ID" value="NZ_CP036259.1"/>
</dbReference>
<evidence type="ECO:0000259" key="6">
    <source>
        <dbReference type="Pfam" id="PF02662"/>
    </source>
</evidence>
<dbReference type="EMBL" id="CP036259">
    <property type="protein sequence ID" value="QDR80063.1"/>
    <property type="molecule type" value="Genomic_DNA"/>
</dbReference>
<dbReference type="GO" id="GO:0051536">
    <property type="term" value="F:iron-sulfur cluster binding"/>
    <property type="evidence" value="ECO:0007669"/>
    <property type="project" value="UniProtKB-KW"/>
</dbReference>
<evidence type="ECO:0000256" key="3">
    <source>
        <dbReference type="ARBA" id="ARBA00023004"/>
    </source>
</evidence>
<name>A0A517DRT2_9FIRM</name>
<dbReference type="InterPro" id="IPR003813">
    <property type="entry name" value="MvhD/FlpD"/>
</dbReference>
<reference evidence="7 8" key="1">
    <citation type="submission" date="2019-02" db="EMBL/GenBank/DDBJ databases">
        <title>Closed genome of Sporomusa termitida DSM 4440.</title>
        <authorList>
            <person name="Poehlein A."/>
            <person name="Daniel R."/>
        </authorList>
    </citation>
    <scope>NUCLEOTIDE SEQUENCE [LARGE SCALE GENOMIC DNA]</scope>
    <source>
        <strain evidence="7 8">DSM 4440</strain>
    </source>
</reference>
<protein>
    <submittedName>
        <fullName evidence="7">Methyl-viologen-reducing hydrogenase, delta subunit</fullName>
    </submittedName>
</protein>
<dbReference type="Pfam" id="PF02662">
    <property type="entry name" value="FlpD"/>
    <property type="match status" value="1"/>
</dbReference>
<evidence type="ECO:0000313" key="7">
    <source>
        <dbReference type="EMBL" id="QDR80063.1"/>
    </source>
</evidence>
<dbReference type="OrthoDB" id="9785566at2"/>